<name>A0A2W7MTN5_9BACT</name>
<keyword evidence="2" id="KW-1185">Reference proteome</keyword>
<sequence length="71" mass="8314">MMRHNSMSQYNQPSQKGKYPFYMLSFKIHLLLKINQLYNAKDIKKLMQPGCKVYLSQLGHTPLTTMFTLSS</sequence>
<evidence type="ECO:0000313" key="1">
    <source>
        <dbReference type="EMBL" id="PZX11338.1"/>
    </source>
</evidence>
<dbReference type="Proteomes" id="UP000249239">
    <property type="component" value="Unassembled WGS sequence"/>
</dbReference>
<proteinExistence type="predicted"/>
<dbReference type="EMBL" id="QKZK01000040">
    <property type="protein sequence ID" value="PZX11338.1"/>
    <property type="molecule type" value="Genomic_DNA"/>
</dbReference>
<accession>A0A2W7MTN5</accession>
<reference evidence="1 2" key="1">
    <citation type="submission" date="2018-06" db="EMBL/GenBank/DDBJ databases">
        <title>Genomic Encyclopedia of Archaeal and Bacterial Type Strains, Phase II (KMG-II): from individual species to whole genera.</title>
        <authorList>
            <person name="Goeker M."/>
        </authorList>
    </citation>
    <scope>NUCLEOTIDE SEQUENCE [LARGE SCALE GENOMIC DNA]</scope>
    <source>
        <strain evidence="1 2">DSM 6779</strain>
    </source>
</reference>
<organism evidence="1 2">
    <name type="scientific">Breznakibacter xylanolyticus</name>
    <dbReference type="NCBI Taxonomy" id="990"/>
    <lineage>
        <taxon>Bacteria</taxon>
        <taxon>Pseudomonadati</taxon>
        <taxon>Bacteroidota</taxon>
        <taxon>Bacteroidia</taxon>
        <taxon>Marinilabiliales</taxon>
        <taxon>Marinilabiliaceae</taxon>
        <taxon>Breznakibacter</taxon>
    </lineage>
</organism>
<protein>
    <submittedName>
        <fullName evidence="1">Uncharacterized protein</fullName>
    </submittedName>
</protein>
<comment type="caution">
    <text evidence="1">The sequence shown here is derived from an EMBL/GenBank/DDBJ whole genome shotgun (WGS) entry which is preliminary data.</text>
</comment>
<evidence type="ECO:0000313" key="2">
    <source>
        <dbReference type="Proteomes" id="UP000249239"/>
    </source>
</evidence>
<dbReference type="AlphaFoldDB" id="A0A2W7MTN5"/>
<gene>
    <name evidence="1" type="ORF">LX69_03145</name>
</gene>